<keyword evidence="3" id="KW-1185">Reference proteome</keyword>
<feature type="coiled-coil region" evidence="1">
    <location>
        <begin position="28"/>
        <end position="76"/>
    </location>
</feature>
<sequence length="99" mass="12153">MSRVQLIIIFIGFNLLSSCNFFHSENEYQDLLKSYEKQEAKLAECKEVNFQWKKKYDSLQIQFDELKVTREKEKDNFRELQFDYNMLRIRSEELRKSLK</sequence>
<dbReference type="EMBL" id="CP003283">
    <property type="protein sequence ID" value="AFL97263.1"/>
    <property type="molecule type" value="Genomic_DNA"/>
</dbReference>
<proteinExistence type="predicted"/>
<dbReference type="HOGENOM" id="CLU_2317527_0_0_10"/>
<accession>I3ZZX9</accession>
<evidence type="ECO:0000313" key="2">
    <source>
        <dbReference type="EMBL" id="AFL97263.1"/>
    </source>
</evidence>
<gene>
    <name evidence="2" type="ordered locus">Ornrh_1072</name>
</gene>
<dbReference type="AlphaFoldDB" id="I3ZZX9"/>
<name>I3ZZX9_ORNRL</name>
<organism evidence="2 3">
    <name type="scientific">Ornithobacterium rhinotracheale (strain ATCC 51463 / DSM 15997 / CCUG 23171 / CIP 104009 / LMG 9086)</name>
    <dbReference type="NCBI Taxonomy" id="867902"/>
    <lineage>
        <taxon>Bacteria</taxon>
        <taxon>Pseudomonadati</taxon>
        <taxon>Bacteroidota</taxon>
        <taxon>Flavobacteriia</taxon>
        <taxon>Flavobacteriales</taxon>
        <taxon>Weeksellaceae</taxon>
        <taxon>Ornithobacterium</taxon>
    </lineage>
</organism>
<reference evidence="2 3" key="1">
    <citation type="submission" date="2012-06" db="EMBL/GenBank/DDBJ databases">
        <title>The complete genome of Ornithobacterium rhinotracheale DSM 15997.</title>
        <authorList>
            <consortium name="US DOE Joint Genome Institute (JGI-PGF)"/>
            <person name="Lucas S."/>
            <person name="Copeland A."/>
            <person name="Lapidus A."/>
            <person name="Goodwin L."/>
            <person name="Pitluck S."/>
            <person name="Peters L."/>
            <person name="Mikhailova N."/>
            <person name="Teshima H."/>
            <person name="Kyrpides N."/>
            <person name="Mavromatis K."/>
            <person name="Pagani I."/>
            <person name="Ivanova N."/>
            <person name="Ovchinnikova G."/>
            <person name="Zeytun A."/>
            <person name="Detter J.C."/>
            <person name="Han C."/>
            <person name="Land M."/>
            <person name="Hauser L."/>
            <person name="Markowitz V."/>
            <person name="Cheng J.-F."/>
            <person name="Hugenholtz P."/>
            <person name="Woyke T."/>
            <person name="Wu D."/>
            <person name="Lang E."/>
            <person name="Kopitz M."/>
            <person name="Brambilla E."/>
            <person name="Klenk H.-P."/>
            <person name="Eisen J.A."/>
        </authorList>
    </citation>
    <scope>NUCLEOTIDE SEQUENCE [LARGE SCALE GENOMIC DNA]</scope>
    <source>
        <strain evidence="3">ATCC 51463 / DSM 15997 / CCUG 23171 / LMG 9086</strain>
    </source>
</reference>
<evidence type="ECO:0008006" key="4">
    <source>
        <dbReference type="Google" id="ProtNLM"/>
    </source>
</evidence>
<dbReference type="PROSITE" id="PS51257">
    <property type="entry name" value="PROKAR_LIPOPROTEIN"/>
    <property type="match status" value="1"/>
</dbReference>
<keyword evidence="1" id="KW-0175">Coiled coil</keyword>
<dbReference type="RefSeq" id="WP_014790858.1">
    <property type="nucleotide sequence ID" value="NC_018016.1"/>
</dbReference>
<dbReference type="STRING" id="867902.Ornrh_1072"/>
<evidence type="ECO:0000256" key="1">
    <source>
        <dbReference type="SAM" id="Coils"/>
    </source>
</evidence>
<dbReference type="Proteomes" id="UP000006051">
    <property type="component" value="Chromosome"/>
</dbReference>
<protein>
    <recommendedName>
        <fullName evidence="4">Lipoprotein</fullName>
    </recommendedName>
</protein>
<dbReference type="KEGG" id="orh:Ornrh_1072"/>
<dbReference type="GeneID" id="71569344"/>
<evidence type="ECO:0000313" key="3">
    <source>
        <dbReference type="Proteomes" id="UP000006051"/>
    </source>
</evidence>